<dbReference type="GO" id="GO:0030267">
    <property type="term" value="F:glyoxylate reductase (NADPH) activity"/>
    <property type="evidence" value="ECO:0007669"/>
    <property type="project" value="TreeGrafter"/>
</dbReference>
<dbReference type="RefSeq" id="WP_111934446.1">
    <property type="nucleotide sequence ID" value="NZ_CADFFP010000027.1"/>
</dbReference>
<protein>
    <submittedName>
        <fullName evidence="7">D-3-phosphoglycerate dehydrogenase</fullName>
    </submittedName>
</protein>
<dbReference type="InterPro" id="IPR036291">
    <property type="entry name" value="NAD(P)-bd_dom_sf"/>
</dbReference>
<dbReference type="InterPro" id="IPR029752">
    <property type="entry name" value="D-isomer_DH_CS1"/>
</dbReference>
<keyword evidence="3" id="KW-0520">NAD</keyword>
<dbReference type="SUPFAM" id="SSF51735">
    <property type="entry name" value="NAD(P)-binding Rossmann-fold domains"/>
    <property type="match status" value="1"/>
</dbReference>
<dbReference type="GO" id="GO:0051287">
    <property type="term" value="F:NAD binding"/>
    <property type="evidence" value="ECO:0007669"/>
    <property type="project" value="InterPro"/>
</dbReference>
<dbReference type="PROSITE" id="PS00065">
    <property type="entry name" value="D_2_HYDROXYACID_DH_1"/>
    <property type="match status" value="1"/>
</dbReference>
<accession>A0A329BGZ5</accession>
<dbReference type="SUPFAM" id="SSF52283">
    <property type="entry name" value="Formate/glycerate dehydrogenase catalytic domain-like"/>
    <property type="match status" value="1"/>
</dbReference>
<dbReference type="AlphaFoldDB" id="A0A329BGZ5"/>
<proteinExistence type="inferred from homology"/>
<dbReference type="Pfam" id="PF00389">
    <property type="entry name" value="2-Hacid_dh"/>
    <property type="match status" value="1"/>
</dbReference>
<evidence type="ECO:0000313" key="7">
    <source>
        <dbReference type="EMBL" id="RAS22076.1"/>
    </source>
</evidence>
<comment type="similarity">
    <text evidence="4">Belongs to the D-isomer specific 2-hydroxyacid dehydrogenase family.</text>
</comment>
<organism evidence="7 8">
    <name type="scientific">Paraburkholderia bryophila</name>
    <dbReference type="NCBI Taxonomy" id="420952"/>
    <lineage>
        <taxon>Bacteria</taxon>
        <taxon>Pseudomonadati</taxon>
        <taxon>Pseudomonadota</taxon>
        <taxon>Betaproteobacteria</taxon>
        <taxon>Burkholderiales</taxon>
        <taxon>Burkholderiaceae</taxon>
        <taxon>Paraburkholderia</taxon>
    </lineage>
</organism>
<dbReference type="CDD" id="cd12156">
    <property type="entry name" value="HPPR"/>
    <property type="match status" value="1"/>
</dbReference>
<dbReference type="Gene3D" id="3.40.50.720">
    <property type="entry name" value="NAD(P)-binding Rossmann-like Domain"/>
    <property type="match status" value="2"/>
</dbReference>
<name>A0A329BGZ5_9BURK</name>
<dbReference type="GO" id="GO:0005829">
    <property type="term" value="C:cytosol"/>
    <property type="evidence" value="ECO:0007669"/>
    <property type="project" value="TreeGrafter"/>
</dbReference>
<feature type="domain" description="D-isomer specific 2-hydroxyacid dehydrogenase NAD-binding" evidence="6">
    <location>
        <begin position="108"/>
        <end position="279"/>
    </location>
</feature>
<dbReference type="Pfam" id="PF02826">
    <property type="entry name" value="2-Hacid_dh_C"/>
    <property type="match status" value="1"/>
</dbReference>
<evidence type="ECO:0000259" key="5">
    <source>
        <dbReference type="Pfam" id="PF00389"/>
    </source>
</evidence>
<evidence type="ECO:0000256" key="1">
    <source>
        <dbReference type="ARBA" id="ARBA00022857"/>
    </source>
</evidence>
<dbReference type="EMBL" id="QLTK01000025">
    <property type="protein sequence ID" value="RAS22076.1"/>
    <property type="molecule type" value="Genomic_DNA"/>
</dbReference>
<comment type="caution">
    <text evidence="7">The sequence shown here is derived from an EMBL/GenBank/DDBJ whole genome shotgun (WGS) entry which is preliminary data.</text>
</comment>
<dbReference type="FunFam" id="3.40.50.720:FF:000213">
    <property type="entry name" value="Putative 2-hydroxyacid dehydrogenase"/>
    <property type="match status" value="1"/>
</dbReference>
<evidence type="ECO:0000256" key="3">
    <source>
        <dbReference type="ARBA" id="ARBA00023027"/>
    </source>
</evidence>
<dbReference type="OrthoDB" id="9805416at2"/>
<evidence type="ECO:0000256" key="2">
    <source>
        <dbReference type="ARBA" id="ARBA00023002"/>
    </source>
</evidence>
<evidence type="ECO:0000259" key="6">
    <source>
        <dbReference type="Pfam" id="PF02826"/>
    </source>
</evidence>
<sequence>MKPSLLVLIPLNDASRASIDAAFDAVHAPDDAQRAAAIAAQGARFRAVLTNGTTGLSAAEIDQMPQLELLSALGAGYENLAVDHARARGIVLVNGAGTNDHCVADHAFALLLAVVRDVPQLDQATRVGVWRDTLPMRPNVSGKRLGIVGLGNIGAKVARRGGGFDMEVGYHNRAPREDSPLRYFDSVTTLARWCDFLVVATPGGAGTRHLIDAEVLDALGPRGFVVNVSRGSVLDTAALAQALSAGTIAGAALDVYEGEPQPPEALLALRNVVLTPHVGGRSPEAITASVDNFLNNAKRHFAGEPVLTPI</sequence>
<reference evidence="7 8" key="1">
    <citation type="submission" date="2018-06" db="EMBL/GenBank/DDBJ databases">
        <title>Genomic Encyclopedia of Type Strains, Phase III (KMG-III): the genomes of soil and plant-associated and newly described type strains.</title>
        <authorList>
            <person name="Whitman W."/>
        </authorList>
    </citation>
    <scope>NUCLEOTIDE SEQUENCE [LARGE SCALE GENOMIC DNA]</scope>
    <source>
        <strain evidence="7 8">LMG 23644</strain>
    </source>
</reference>
<feature type="domain" description="D-isomer specific 2-hydroxyacid dehydrogenase catalytic" evidence="5">
    <location>
        <begin position="15"/>
        <end position="308"/>
    </location>
</feature>
<dbReference type="Proteomes" id="UP000248918">
    <property type="component" value="Unassembled WGS sequence"/>
</dbReference>
<dbReference type="InterPro" id="IPR050223">
    <property type="entry name" value="D-isomer_2-hydroxyacid_DH"/>
</dbReference>
<dbReference type="InterPro" id="IPR006140">
    <property type="entry name" value="D-isomer_DH_NAD-bd"/>
</dbReference>
<dbReference type="STRING" id="1169143.GCA_000383275_05356"/>
<dbReference type="InterPro" id="IPR006139">
    <property type="entry name" value="D-isomer_2_OHA_DH_cat_dom"/>
</dbReference>
<evidence type="ECO:0000256" key="4">
    <source>
        <dbReference type="RuleBase" id="RU003719"/>
    </source>
</evidence>
<gene>
    <name evidence="7" type="ORF">BX591_12518</name>
</gene>
<dbReference type="PANTHER" id="PTHR10996:SF178">
    <property type="entry name" value="2-HYDROXYACID DEHYDROGENASE YGL185C-RELATED"/>
    <property type="match status" value="1"/>
</dbReference>
<dbReference type="PANTHER" id="PTHR10996">
    <property type="entry name" value="2-HYDROXYACID DEHYDROGENASE-RELATED"/>
    <property type="match status" value="1"/>
</dbReference>
<keyword evidence="2 4" id="KW-0560">Oxidoreductase</keyword>
<keyword evidence="1" id="KW-0521">NADP</keyword>
<dbReference type="GO" id="GO:0016618">
    <property type="term" value="F:hydroxypyruvate reductase [NAD(P)H] activity"/>
    <property type="evidence" value="ECO:0007669"/>
    <property type="project" value="TreeGrafter"/>
</dbReference>
<evidence type="ECO:0000313" key="8">
    <source>
        <dbReference type="Proteomes" id="UP000248918"/>
    </source>
</evidence>